<feature type="region of interest" description="Disordered" evidence="1">
    <location>
        <begin position="159"/>
        <end position="180"/>
    </location>
</feature>
<dbReference type="PANTHER" id="PTHR38433">
    <property type="match status" value="1"/>
</dbReference>
<protein>
    <submittedName>
        <fullName evidence="2">DUF1641 domain-containing protein</fullName>
    </submittedName>
</protein>
<feature type="compositionally biased region" description="Basic and acidic residues" evidence="1">
    <location>
        <begin position="160"/>
        <end position="180"/>
    </location>
</feature>
<dbReference type="EMBL" id="RCVZ01000003">
    <property type="protein sequence ID" value="RLQ96650.1"/>
    <property type="molecule type" value="Genomic_DNA"/>
</dbReference>
<reference evidence="2 3" key="1">
    <citation type="submission" date="2018-10" db="EMBL/GenBank/DDBJ databases">
        <title>Falsibacillus sp. genome draft.</title>
        <authorList>
            <person name="Shi S."/>
        </authorList>
    </citation>
    <scope>NUCLEOTIDE SEQUENCE [LARGE SCALE GENOMIC DNA]</scope>
    <source>
        <strain evidence="2 3">GY 10110</strain>
    </source>
</reference>
<dbReference type="PANTHER" id="PTHR38433:SF1">
    <property type="entry name" value="DUF1641 DOMAIN-CONTAINING PROTEIN"/>
    <property type="match status" value="1"/>
</dbReference>
<gene>
    <name evidence="2" type="ORF">D9X91_05980</name>
</gene>
<name>A0A3L7K1H8_9BACI</name>
<evidence type="ECO:0000313" key="3">
    <source>
        <dbReference type="Proteomes" id="UP000276770"/>
    </source>
</evidence>
<evidence type="ECO:0000313" key="2">
    <source>
        <dbReference type="EMBL" id="RLQ96650.1"/>
    </source>
</evidence>
<dbReference type="AlphaFoldDB" id="A0A3L7K1H8"/>
<evidence type="ECO:0000256" key="1">
    <source>
        <dbReference type="SAM" id="MobiDB-lite"/>
    </source>
</evidence>
<organism evidence="2 3">
    <name type="scientific">Falsibacillus albus</name>
    <dbReference type="NCBI Taxonomy" id="2478915"/>
    <lineage>
        <taxon>Bacteria</taxon>
        <taxon>Bacillati</taxon>
        <taxon>Bacillota</taxon>
        <taxon>Bacilli</taxon>
        <taxon>Bacillales</taxon>
        <taxon>Bacillaceae</taxon>
        <taxon>Falsibacillus</taxon>
    </lineage>
</organism>
<dbReference type="Proteomes" id="UP000276770">
    <property type="component" value="Unassembled WGS sequence"/>
</dbReference>
<dbReference type="OrthoDB" id="147801at2"/>
<sequence length="180" mass="20360">MAKAITQVHKKQMTDEEKRKKDLLEIENALLDNKQAIMESLQIINHMQERGILSLLSGLFGQGDKVLDVLVKAVDKPENTNTIKNLLLLVGVLGKLDVKHLEPILLKVNAGIERVYEHGEEDNQKTGYFDMVKALKDPEVNRSVTLILNFLKGMGADTEPFERNTQHPVDHIRNREESGD</sequence>
<comment type="caution">
    <text evidence="2">The sequence shown here is derived from an EMBL/GenBank/DDBJ whole genome shotgun (WGS) entry which is preliminary data.</text>
</comment>
<accession>A0A3L7K1H8</accession>
<keyword evidence="3" id="KW-1185">Reference proteome</keyword>
<proteinExistence type="predicted"/>
<dbReference type="Pfam" id="PF07849">
    <property type="entry name" value="DUF1641"/>
    <property type="match status" value="1"/>
</dbReference>
<dbReference type="RefSeq" id="WP_121679671.1">
    <property type="nucleotide sequence ID" value="NZ_RCVZ01000003.1"/>
</dbReference>
<dbReference type="InterPro" id="IPR012440">
    <property type="entry name" value="DUF1641"/>
</dbReference>